<dbReference type="RefSeq" id="WP_148912829.1">
    <property type="nucleotide sequence ID" value="NZ_VSZS01000045.1"/>
</dbReference>
<dbReference type="Pfam" id="PF04199">
    <property type="entry name" value="Cyclase"/>
    <property type="match status" value="1"/>
</dbReference>
<organism evidence="1 2">
    <name type="scientific">Neoaquamicrobium microcysteis</name>
    <dbReference type="NCBI Taxonomy" id="2682781"/>
    <lineage>
        <taxon>Bacteria</taxon>
        <taxon>Pseudomonadati</taxon>
        <taxon>Pseudomonadota</taxon>
        <taxon>Alphaproteobacteria</taxon>
        <taxon>Hyphomicrobiales</taxon>
        <taxon>Phyllobacteriaceae</taxon>
        <taxon>Neoaquamicrobium</taxon>
    </lineage>
</organism>
<dbReference type="InterPro" id="IPR037175">
    <property type="entry name" value="KFase_sf"/>
</dbReference>
<sequence length="220" mass="24933">MPTYIDLSVPIAPHFRWGMERGLTSDFEKGDSFQTTWIKLIVHGYTHIDSPRHMVRGGLTSSEVPLETTIGDAAVIDISDIEPNEEITAERLAARADHVREGDIVLVKTCWDLRRDLSTPEYWTDSPYLSRGACEWLLEKRPKAFVPDFPQDYPIRRLLKGEVADIEEFVSHDVLLRNGVILIEYVCNFAALKNPRTTIYALPLRIPDSDGCPARVIAVE</sequence>
<evidence type="ECO:0000313" key="1">
    <source>
        <dbReference type="EMBL" id="TYR36453.1"/>
    </source>
</evidence>
<dbReference type="AlphaFoldDB" id="A0A5D4H875"/>
<gene>
    <name evidence="1" type="ORF">FY036_00835</name>
</gene>
<dbReference type="InterPro" id="IPR007325">
    <property type="entry name" value="KFase/CYL"/>
</dbReference>
<dbReference type="Proteomes" id="UP000323258">
    <property type="component" value="Unassembled WGS sequence"/>
</dbReference>
<reference evidence="1 2" key="2">
    <citation type="submission" date="2019-09" db="EMBL/GenBank/DDBJ databases">
        <title>Mesorhizobium sp. MaA-C15 isolated from Microcystis aeruginosa.</title>
        <authorList>
            <person name="Jeong S.E."/>
            <person name="Jin H.M."/>
            <person name="Jeon C.O."/>
        </authorList>
    </citation>
    <scope>NUCLEOTIDE SEQUENCE [LARGE SCALE GENOMIC DNA]</scope>
    <source>
        <strain evidence="1 2">MaA-C15</strain>
    </source>
</reference>
<dbReference type="EMBL" id="VSZS01000045">
    <property type="protein sequence ID" value="TYR36453.1"/>
    <property type="molecule type" value="Genomic_DNA"/>
</dbReference>
<dbReference type="GO" id="GO:0004061">
    <property type="term" value="F:arylformamidase activity"/>
    <property type="evidence" value="ECO:0007669"/>
    <property type="project" value="InterPro"/>
</dbReference>
<dbReference type="Gene3D" id="3.50.30.50">
    <property type="entry name" value="Putative cyclase"/>
    <property type="match status" value="1"/>
</dbReference>
<keyword evidence="2" id="KW-1185">Reference proteome</keyword>
<dbReference type="PANTHER" id="PTHR31118:SF32">
    <property type="entry name" value="KYNURENINE FORMAMIDASE"/>
    <property type="match status" value="1"/>
</dbReference>
<protein>
    <submittedName>
        <fullName evidence="1">Cyclase family protein</fullName>
    </submittedName>
</protein>
<dbReference type="GO" id="GO:0019441">
    <property type="term" value="P:L-tryptophan catabolic process to kynurenine"/>
    <property type="evidence" value="ECO:0007669"/>
    <property type="project" value="InterPro"/>
</dbReference>
<reference evidence="1 2" key="1">
    <citation type="submission" date="2019-08" db="EMBL/GenBank/DDBJ databases">
        <authorList>
            <person name="Seo Y.L."/>
        </authorList>
    </citation>
    <scope>NUCLEOTIDE SEQUENCE [LARGE SCALE GENOMIC DNA]</scope>
    <source>
        <strain evidence="1 2">MaA-C15</strain>
    </source>
</reference>
<proteinExistence type="predicted"/>
<dbReference type="PANTHER" id="PTHR31118">
    <property type="entry name" value="CYCLASE-LIKE PROTEIN 2"/>
    <property type="match status" value="1"/>
</dbReference>
<evidence type="ECO:0000313" key="2">
    <source>
        <dbReference type="Proteomes" id="UP000323258"/>
    </source>
</evidence>
<dbReference type="OrthoDB" id="9777007at2"/>
<dbReference type="SUPFAM" id="SSF102198">
    <property type="entry name" value="Putative cyclase"/>
    <property type="match status" value="1"/>
</dbReference>
<accession>A0A5D4H875</accession>
<name>A0A5D4H875_9HYPH</name>
<comment type="caution">
    <text evidence="1">The sequence shown here is derived from an EMBL/GenBank/DDBJ whole genome shotgun (WGS) entry which is preliminary data.</text>
</comment>